<dbReference type="PANTHER" id="PTHR37010:SF1">
    <property type="entry name" value="SULFURTRANSFERASE TUSE"/>
    <property type="match status" value="1"/>
</dbReference>
<dbReference type="Pfam" id="PF04358">
    <property type="entry name" value="DsrC"/>
    <property type="match status" value="1"/>
</dbReference>
<feature type="active site" description="Cysteine persulfide intermediate" evidence="4">
    <location>
        <position position="114"/>
    </location>
</feature>
<evidence type="ECO:0000313" key="6">
    <source>
        <dbReference type="Proteomes" id="UP000241074"/>
    </source>
</evidence>
<keyword evidence="6" id="KW-1185">Reference proteome</keyword>
<accession>A0A2P1PSI5</accession>
<dbReference type="OrthoDB" id="9786347at2"/>
<evidence type="ECO:0000313" key="5">
    <source>
        <dbReference type="EMBL" id="AVP97784.1"/>
    </source>
</evidence>
<name>A0A2P1PSI5_9GAMM</name>
<dbReference type="SUPFAM" id="SSF69721">
    <property type="entry name" value="DsrC, the gamma subunit of dissimilatory sulfite reductase"/>
    <property type="match status" value="1"/>
</dbReference>
<comment type="subcellular location">
    <subcellularLocation>
        <location evidence="1">Cytoplasm</location>
    </subcellularLocation>
</comment>
<dbReference type="Proteomes" id="UP000241074">
    <property type="component" value="Chromosome"/>
</dbReference>
<dbReference type="InterPro" id="IPR025526">
    <property type="entry name" value="DsrC-like_dom_sf"/>
</dbReference>
<dbReference type="NCBIfam" id="TIGR03342">
    <property type="entry name" value="dsrC_tusE_dsvC"/>
    <property type="match status" value="1"/>
</dbReference>
<dbReference type="GO" id="GO:0005737">
    <property type="term" value="C:cytoplasm"/>
    <property type="evidence" value="ECO:0007669"/>
    <property type="project" value="UniProtKB-SubCell"/>
</dbReference>
<dbReference type="KEGG" id="xba:C7S18_11500"/>
<dbReference type="InterPro" id="IPR007453">
    <property type="entry name" value="DsrC/TusE"/>
</dbReference>
<dbReference type="EMBL" id="CP027860">
    <property type="protein sequence ID" value="AVP97784.1"/>
    <property type="molecule type" value="Genomic_DNA"/>
</dbReference>
<dbReference type="GO" id="GO:0097163">
    <property type="term" value="F:sulfur carrier activity"/>
    <property type="evidence" value="ECO:0007669"/>
    <property type="project" value="TreeGrafter"/>
</dbReference>
<comment type="similarity">
    <text evidence="3">Belongs to the dsrC/tusE family.</text>
</comment>
<dbReference type="AlphaFoldDB" id="A0A2P1PSI5"/>
<gene>
    <name evidence="5" type="ORF">C7S18_11500</name>
</gene>
<dbReference type="GO" id="GO:0002143">
    <property type="term" value="P:tRNA wobble position uridine thiolation"/>
    <property type="evidence" value="ECO:0007669"/>
    <property type="project" value="TreeGrafter"/>
</dbReference>
<reference evidence="5 6" key="2">
    <citation type="submission" date="2018-03" db="EMBL/GenBank/DDBJ databases">
        <authorList>
            <person name="Keele B.F."/>
        </authorList>
    </citation>
    <scope>NUCLEOTIDE SEQUENCE [LARGE SCALE GENOMIC DNA]</scope>
    <source>
        <strain evidence="5 6">D13</strain>
    </source>
</reference>
<dbReference type="PIRSF" id="PIRSF006223">
    <property type="entry name" value="DsrC_TusE"/>
    <property type="match status" value="1"/>
</dbReference>
<evidence type="ECO:0000256" key="1">
    <source>
        <dbReference type="ARBA" id="ARBA00004496"/>
    </source>
</evidence>
<dbReference type="EC" id="2.8.1.-" evidence="3"/>
<keyword evidence="2" id="KW-0963">Cytoplasm</keyword>
<comment type="function">
    <text evidence="3">Part of a sulfur-relay system.</text>
</comment>
<dbReference type="RefSeq" id="WP_106891705.1">
    <property type="nucleotide sequence ID" value="NZ_CP027860.1"/>
</dbReference>
<evidence type="ECO:0000256" key="3">
    <source>
        <dbReference type="PIRNR" id="PIRNR006223"/>
    </source>
</evidence>
<evidence type="ECO:0000256" key="2">
    <source>
        <dbReference type="ARBA" id="ARBA00022490"/>
    </source>
</evidence>
<proteinExistence type="inferred from homology"/>
<dbReference type="InterPro" id="IPR043163">
    <property type="entry name" value="DsrC-like_N"/>
</dbReference>
<sequence>MSSVSELVLPDGRRLGLDARGYLLDWEAWDAAVADQMASAEGLTLGPAHWQIIHLLREYYAAFEVAPPMRLLVKEVGQRLGPEAASSRYLYRLFPDGPAKQACRYAGLPKPVSCI</sequence>
<protein>
    <recommendedName>
        <fullName evidence="3">Sulfurtransferase</fullName>
        <ecNumber evidence="3">2.8.1.-</ecNumber>
    </recommendedName>
</protein>
<dbReference type="Gene3D" id="1.10.10.370">
    <property type="entry name" value="DsrC-like protein, C-terminal domain"/>
    <property type="match status" value="1"/>
</dbReference>
<keyword evidence="3 5" id="KW-0808">Transferase</keyword>
<dbReference type="Gene3D" id="3.30.1420.10">
    <property type="match status" value="1"/>
</dbReference>
<dbReference type="InterPro" id="IPR042072">
    <property type="entry name" value="DsrC-like_C"/>
</dbReference>
<evidence type="ECO:0000256" key="4">
    <source>
        <dbReference type="PIRSR" id="PIRSR006223-50"/>
    </source>
</evidence>
<organism evidence="5 6">
    <name type="scientific">Ahniella affigens</name>
    <dbReference type="NCBI Taxonomy" id="2021234"/>
    <lineage>
        <taxon>Bacteria</taxon>
        <taxon>Pseudomonadati</taxon>
        <taxon>Pseudomonadota</taxon>
        <taxon>Gammaproteobacteria</taxon>
        <taxon>Lysobacterales</taxon>
        <taxon>Rhodanobacteraceae</taxon>
        <taxon>Ahniella</taxon>
    </lineage>
</organism>
<reference evidence="5 6" key="1">
    <citation type="submission" date="2018-03" db="EMBL/GenBank/DDBJ databases">
        <title>Ahniella affigens gen. nov., sp. nov., a gammaproteobacterium isolated from sandy soil near a stream.</title>
        <authorList>
            <person name="Ko Y."/>
            <person name="Kim J.-H."/>
        </authorList>
    </citation>
    <scope>NUCLEOTIDE SEQUENCE [LARGE SCALE GENOMIC DNA]</scope>
    <source>
        <strain evidence="5 6">D13</strain>
    </source>
</reference>
<dbReference type="PANTHER" id="PTHR37010">
    <property type="entry name" value="SULFURTRANSFERASE TUSE"/>
    <property type="match status" value="1"/>
</dbReference>
<dbReference type="GO" id="GO:0016740">
    <property type="term" value="F:transferase activity"/>
    <property type="evidence" value="ECO:0007669"/>
    <property type="project" value="UniProtKB-KW"/>
</dbReference>